<feature type="non-terminal residue" evidence="2">
    <location>
        <position position="1"/>
    </location>
</feature>
<dbReference type="EMBL" id="LRGB01014995">
    <property type="protein sequence ID" value="KZR99016.1"/>
    <property type="molecule type" value="Genomic_DNA"/>
</dbReference>
<feature type="compositionally biased region" description="Basic and acidic residues" evidence="1">
    <location>
        <begin position="37"/>
        <end position="60"/>
    </location>
</feature>
<evidence type="ECO:0000313" key="2">
    <source>
        <dbReference type="EMBL" id="KZR99016.1"/>
    </source>
</evidence>
<gene>
    <name evidence="2" type="ORF">APZ42_005302</name>
</gene>
<sequence>RKVRNPPRRGHHRPSHCGGGRAQPPLHHRPFPARQGHRPDRRGGGQDQDRDRLKPEVMDKLDRRMIQLKIEREAVRREKDEGSIKRLGLLTRRSGWARVRRPGRDLDRREGAGPGQCPRQGRDRPHQAADRGAQA</sequence>
<evidence type="ECO:0000256" key="1">
    <source>
        <dbReference type="SAM" id="MobiDB-lite"/>
    </source>
</evidence>
<evidence type="ECO:0000313" key="3">
    <source>
        <dbReference type="Proteomes" id="UP000076858"/>
    </source>
</evidence>
<organism evidence="2 3">
    <name type="scientific">Daphnia magna</name>
    <dbReference type="NCBI Taxonomy" id="35525"/>
    <lineage>
        <taxon>Eukaryota</taxon>
        <taxon>Metazoa</taxon>
        <taxon>Ecdysozoa</taxon>
        <taxon>Arthropoda</taxon>
        <taxon>Crustacea</taxon>
        <taxon>Branchiopoda</taxon>
        <taxon>Diplostraca</taxon>
        <taxon>Cladocera</taxon>
        <taxon>Anomopoda</taxon>
        <taxon>Daphniidae</taxon>
        <taxon>Daphnia</taxon>
    </lineage>
</organism>
<reference evidence="2 3" key="1">
    <citation type="submission" date="2016-03" db="EMBL/GenBank/DDBJ databases">
        <title>EvidentialGene: Evidence-directed Construction of Genes on Genomes.</title>
        <authorList>
            <person name="Gilbert D.G."/>
            <person name="Choi J.-H."/>
            <person name="Mockaitis K."/>
            <person name="Colbourne J."/>
            <person name="Pfrender M."/>
        </authorList>
    </citation>
    <scope>NUCLEOTIDE SEQUENCE [LARGE SCALE GENOMIC DNA]</scope>
    <source>
        <strain evidence="2 3">Xinb3</strain>
        <tissue evidence="2">Complete organism</tissue>
    </source>
</reference>
<name>A0A164GIX1_9CRUS</name>
<feature type="compositionally biased region" description="Basic and acidic residues" evidence="1">
    <location>
        <begin position="102"/>
        <end position="111"/>
    </location>
</feature>
<proteinExistence type="predicted"/>
<feature type="non-terminal residue" evidence="2">
    <location>
        <position position="135"/>
    </location>
</feature>
<dbReference type="AlphaFoldDB" id="A0A164GIX1"/>
<keyword evidence="3" id="KW-1185">Reference proteome</keyword>
<dbReference type="Proteomes" id="UP000076858">
    <property type="component" value="Unassembled WGS sequence"/>
</dbReference>
<feature type="compositionally biased region" description="Basic residues" evidence="1">
    <location>
        <begin position="26"/>
        <end position="36"/>
    </location>
</feature>
<protein>
    <submittedName>
        <fullName evidence="2">Chaperone ClpB-like protein</fullName>
    </submittedName>
</protein>
<comment type="caution">
    <text evidence="2">The sequence shown here is derived from an EMBL/GenBank/DDBJ whole genome shotgun (WGS) entry which is preliminary data.</text>
</comment>
<feature type="compositionally biased region" description="Basic and acidic residues" evidence="1">
    <location>
        <begin position="120"/>
        <end position="129"/>
    </location>
</feature>
<feature type="compositionally biased region" description="Basic residues" evidence="1">
    <location>
        <begin position="1"/>
        <end position="15"/>
    </location>
</feature>
<accession>A0A164GIX1</accession>
<feature type="region of interest" description="Disordered" evidence="1">
    <location>
        <begin position="1"/>
        <end position="60"/>
    </location>
</feature>
<feature type="region of interest" description="Disordered" evidence="1">
    <location>
        <begin position="100"/>
        <end position="135"/>
    </location>
</feature>
<dbReference type="Gene3D" id="6.10.140.130">
    <property type="match status" value="1"/>
</dbReference>